<dbReference type="GO" id="GO:0006152">
    <property type="term" value="P:purine nucleoside catabolic process"/>
    <property type="evidence" value="ECO:0007669"/>
    <property type="project" value="TreeGrafter"/>
</dbReference>
<gene>
    <name evidence="5" type="ORF">HKI87_14g76980</name>
</gene>
<dbReference type="SUPFAM" id="SSF53590">
    <property type="entry name" value="Nucleoside hydrolase"/>
    <property type="match status" value="1"/>
</dbReference>
<accession>A0AAX4PJU3</accession>
<comment type="similarity">
    <text evidence="1">Belongs to the IUNH family.</text>
</comment>
<dbReference type="PANTHER" id="PTHR12304:SF59">
    <property type="entry name" value="INOSINE-URIDINE PREFERRING NUCLEOSIDE HYDROLASE FAMILY PROTEIN"/>
    <property type="match status" value="1"/>
</dbReference>
<organism evidence="5 6">
    <name type="scientific">Chloropicon roscoffensis</name>
    <dbReference type="NCBI Taxonomy" id="1461544"/>
    <lineage>
        <taxon>Eukaryota</taxon>
        <taxon>Viridiplantae</taxon>
        <taxon>Chlorophyta</taxon>
        <taxon>Chloropicophyceae</taxon>
        <taxon>Chloropicales</taxon>
        <taxon>Chloropicaceae</taxon>
        <taxon>Chloropicon</taxon>
    </lineage>
</organism>
<dbReference type="InterPro" id="IPR023186">
    <property type="entry name" value="IUNH"/>
</dbReference>
<dbReference type="EMBL" id="CP151514">
    <property type="protein sequence ID" value="WZN66133.1"/>
    <property type="molecule type" value="Genomic_DNA"/>
</dbReference>
<dbReference type="Proteomes" id="UP001472866">
    <property type="component" value="Chromosome 14"/>
</dbReference>
<evidence type="ECO:0000256" key="2">
    <source>
        <dbReference type="ARBA" id="ARBA00022801"/>
    </source>
</evidence>
<dbReference type="Gene3D" id="3.90.245.10">
    <property type="entry name" value="Ribonucleoside hydrolase-like"/>
    <property type="match status" value="1"/>
</dbReference>
<dbReference type="PANTHER" id="PTHR12304">
    <property type="entry name" value="INOSINE-URIDINE PREFERRING NUCLEOSIDE HYDROLASE"/>
    <property type="match status" value="1"/>
</dbReference>
<proteinExistence type="inferred from homology"/>
<evidence type="ECO:0000259" key="4">
    <source>
        <dbReference type="Pfam" id="PF01156"/>
    </source>
</evidence>
<name>A0AAX4PJU3_9CHLO</name>
<dbReference type="GO" id="GO:0005829">
    <property type="term" value="C:cytosol"/>
    <property type="evidence" value="ECO:0007669"/>
    <property type="project" value="TreeGrafter"/>
</dbReference>
<dbReference type="InterPro" id="IPR036452">
    <property type="entry name" value="Ribo_hydro-like"/>
</dbReference>
<keyword evidence="2 5" id="KW-0378">Hydrolase</keyword>
<sequence length="414" mass="45012">MLRAARGKWRVPSPEQFFHRTCRGRGAPSICAAMLRIVKYNADHTCTMSDGSVRQLATKAARKSIPQPVQQAQQAVWLDCDPGHDDAMAILLAGYHPCVSLLGISTVHGNQSVAKTTVNALACLRAFGMDSDNLPVVRGQARPLVRPPTHCAEIHGETGLDNLEGEPLFPLPRDPDAMLVSGKCVNVMYEHISRAALSGQRVKLVATGALTNVALLLTLYPELVEEDALEVVFMGGAIGLGNTGPVAEFNMQIDPEAAKVVFESGAKVTMVPLEVTHTALATEAVISEIREDGSSEFRNALCDLLSFFKDTYKSYFGFDDPPLHDPCAVAYVIDPDLFETEDMRVDVETHSDLAAGQTVCDRHNLQKKPKNATVACEMDVEEFWDLIHNAIYAAEKKMDHGSKRKRGGAEEGGS</sequence>
<evidence type="ECO:0000313" key="6">
    <source>
        <dbReference type="Proteomes" id="UP001472866"/>
    </source>
</evidence>
<protein>
    <submittedName>
        <fullName evidence="5">Inosine-uridine-preferring nucleoside hydrolase</fullName>
    </submittedName>
</protein>
<feature type="domain" description="Inosine/uridine-preferring nucleoside hydrolase" evidence="4">
    <location>
        <begin position="76"/>
        <end position="385"/>
    </location>
</feature>
<dbReference type="InterPro" id="IPR001910">
    <property type="entry name" value="Inosine/uridine_hydrolase_dom"/>
</dbReference>
<reference evidence="5 6" key="1">
    <citation type="submission" date="2024-03" db="EMBL/GenBank/DDBJ databases">
        <title>Complete genome sequence of the green alga Chloropicon roscoffensis RCC1871.</title>
        <authorList>
            <person name="Lemieux C."/>
            <person name="Pombert J.-F."/>
            <person name="Otis C."/>
            <person name="Turmel M."/>
        </authorList>
    </citation>
    <scope>NUCLEOTIDE SEQUENCE [LARGE SCALE GENOMIC DNA]</scope>
    <source>
        <strain evidence="5 6">RCC1871</strain>
    </source>
</reference>
<evidence type="ECO:0000256" key="3">
    <source>
        <dbReference type="ARBA" id="ARBA00023295"/>
    </source>
</evidence>
<dbReference type="AlphaFoldDB" id="A0AAX4PJU3"/>
<evidence type="ECO:0000256" key="1">
    <source>
        <dbReference type="ARBA" id="ARBA00009176"/>
    </source>
</evidence>
<dbReference type="CDD" id="cd02651">
    <property type="entry name" value="nuc_hydro_IU_UC_XIUA"/>
    <property type="match status" value="1"/>
</dbReference>
<dbReference type="GO" id="GO:0008477">
    <property type="term" value="F:purine nucleosidase activity"/>
    <property type="evidence" value="ECO:0007669"/>
    <property type="project" value="TreeGrafter"/>
</dbReference>
<keyword evidence="3" id="KW-0326">Glycosidase</keyword>
<evidence type="ECO:0000313" key="5">
    <source>
        <dbReference type="EMBL" id="WZN66133.1"/>
    </source>
</evidence>
<dbReference type="Pfam" id="PF01156">
    <property type="entry name" value="IU_nuc_hydro"/>
    <property type="match status" value="1"/>
</dbReference>
<keyword evidence="6" id="KW-1185">Reference proteome</keyword>